<evidence type="ECO:0000256" key="1">
    <source>
        <dbReference type="ARBA" id="ARBA00006484"/>
    </source>
</evidence>
<keyword evidence="2" id="KW-0521">NADP</keyword>
<dbReference type="GO" id="GO:0004806">
    <property type="term" value="F:triacylglycerol lipase activity"/>
    <property type="evidence" value="ECO:0007669"/>
    <property type="project" value="TreeGrafter"/>
</dbReference>
<dbReference type="InterPro" id="IPR036291">
    <property type="entry name" value="NAD(P)-bd_dom_sf"/>
</dbReference>
<comment type="caution">
    <text evidence="5">The sequence shown here is derived from an EMBL/GenBank/DDBJ whole genome shotgun (WGS) entry which is preliminary data.</text>
</comment>
<dbReference type="PRINTS" id="PR00081">
    <property type="entry name" value="GDHRDH"/>
</dbReference>
<dbReference type="PANTHER" id="PTHR44169">
    <property type="entry name" value="NADPH-DEPENDENT 1-ACYLDIHYDROXYACETONE PHOSPHATE REDUCTASE"/>
    <property type="match status" value="1"/>
</dbReference>
<dbReference type="GO" id="GO:0019433">
    <property type="term" value="P:triglyceride catabolic process"/>
    <property type="evidence" value="ECO:0007669"/>
    <property type="project" value="TreeGrafter"/>
</dbReference>
<keyword evidence="3" id="KW-0560">Oxidoreductase</keyword>
<sequence>MAMVKAFADHLIAARGLVINISSCAAVTPYMFASVYCASKGAIASYSRTLRQELRPFGVRVMVVVAGTVKSRIAEKPQPSLAAGSLYAKMGGLYERYVNLSQEEGATDTEVFVEELVGNALRPESWFLGRPDWLWCGGMSRKIWWALQLFGEWVIDWQTWKMFGLEKLQRIVEDERIANDSKRE</sequence>
<reference evidence="5 6" key="1">
    <citation type="submission" date="2014-02" db="EMBL/GenBank/DDBJ databases">
        <title>The genome sequence of Colletotrichum simmondsii CBS122122.</title>
        <authorList>
            <person name="Baroncelli R."/>
            <person name="Thon M.R."/>
        </authorList>
    </citation>
    <scope>NUCLEOTIDE SEQUENCE [LARGE SCALE GENOMIC DNA]</scope>
    <source>
        <strain evidence="5 6">CBS122122</strain>
    </source>
</reference>
<proteinExistence type="inferred from homology"/>
<keyword evidence="6" id="KW-1185">Reference proteome</keyword>
<dbReference type="Gene3D" id="3.40.50.720">
    <property type="entry name" value="NAD(P)-binding Rossmann-like Domain"/>
    <property type="match status" value="1"/>
</dbReference>
<name>A0A135RS83_9PEZI</name>
<evidence type="ECO:0000256" key="3">
    <source>
        <dbReference type="ARBA" id="ARBA00023002"/>
    </source>
</evidence>
<comment type="similarity">
    <text evidence="1 4">Belongs to the short-chain dehydrogenases/reductases (SDR) family.</text>
</comment>
<dbReference type="InterPro" id="IPR002347">
    <property type="entry name" value="SDR_fam"/>
</dbReference>
<dbReference type="GO" id="GO:0005783">
    <property type="term" value="C:endoplasmic reticulum"/>
    <property type="evidence" value="ECO:0007669"/>
    <property type="project" value="TreeGrafter"/>
</dbReference>
<dbReference type="GO" id="GO:0000140">
    <property type="term" value="F:acylglycerone-phosphate reductase (NADP+) activity"/>
    <property type="evidence" value="ECO:0007669"/>
    <property type="project" value="TreeGrafter"/>
</dbReference>
<dbReference type="InterPro" id="IPR020904">
    <property type="entry name" value="Sc_DH/Rdtase_CS"/>
</dbReference>
<gene>
    <name evidence="5" type="ORF">CSIM01_02881</name>
</gene>
<evidence type="ECO:0000256" key="4">
    <source>
        <dbReference type="RuleBase" id="RU000363"/>
    </source>
</evidence>
<evidence type="ECO:0000256" key="2">
    <source>
        <dbReference type="ARBA" id="ARBA00022857"/>
    </source>
</evidence>
<dbReference type="PANTHER" id="PTHR44169:SF6">
    <property type="entry name" value="NADPH-DEPENDENT 1-ACYLDIHYDROXYACETONE PHOSPHATE REDUCTASE"/>
    <property type="match status" value="1"/>
</dbReference>
<evidence type="ECO:0000313" key="6">
    <source>
        <dbReference type="Proteomes" id="UP000070328"/>
    </source>
</evidence>
<dbReference type="Pfam" id="PF00106">
    <property type="entry name" value="adh_short"/>
    <property type="match status" value="1"/>
</dbReference>
<protein>
    <submittedName>
        <fullName evidence="5">Short chain dehydrogenase/reductase</fullName>
    </submittedName>
</protein>
<evidence type="ECO:0000313" key="5">
    <source>
        <dbReference type="EMBL" id="KXH26580.1"/>
    </source>
</evidence>
<dbReference type="GO" id="GO:0006654">
    <property type="term" value="P:phosphatidic acid biosynthetic process"/>
    <property type="evidence" value="ECO:0007669"/>
    <property type="project" value="TreeGrafter"/>
</dbReference>
<accession>A0A135RS83</accession>
<dbReference type="AlphaFoldDB" id="A0A135RS83"/>
<dbReference type="PROSITE" id="PS00061">
    <property type="entry name" value="ADH_SHORT"/>
    <property type="match status" value="1"/>
</dbReference>
<dbReference type="SUPFAM" id="SSF51735">
    <property type="entry name" value="NAD(P)-binding Rossmann-fold domains"/>
    <property type="match status" value="1"/>
</dbReference>
<dbReference type="PRINTS" id="PR00080">
    <property type="entry name" value="SDRFAMILY"/>
</dbReference>
<dbReference type="Proteomes" id="UP000070328">
    <property type="component" value="Unassembled WGS sequence"/>
</dbReference>
<dbReference type="EMBL" id="JFBX01000863">
    <property type="protein sequence ID" value="KXH26580.1"/>
    <property type="molecule type" value="Genomic_DNA"/>
</dbReference>
<organism evidence="5 6">
    <name type="scientific">Colletotrichum simmondsii</name>
    <dbReference type="NCBI Taxonomy" id="703756"/>
    <lineage>
        <taxon>Eukaryota</taxon>
        <taxon>Fungi</taxon>
        <taxon>Dikarya</taxon>
        <taxon>Ascomycota</taxon>
        <taxon>Pezizomycotina</taxon>
        <taxon>Sordariomycetes</taxon>
        <taxon>Hypocreomycetidae</taxon>
        <taxon>Glomerellales</taxon>
        <taxon>Glomerellaceae</taxon>
        <taxon>Colletotrichum</taxon>
        <taxon>Colletotrichum acutatum species complex</taxon>
    </lineage>
</organism>
<dbReference type="GO" id="GO:0005811">
    <property type="term" value="C:lipid droplet"/>
    <property type="evidence" value="ECO:0007669"/>
    <property type="project" value="TreeGrafter"/>
</dbReference>
<dbReference type="OrthoDB" id="2102561at2759"/>